<dbReference type="Proteomes" id="UP000827872">
    <property type="component" value="Linkage Group LG02"/>
</dbReference>
<evidence type="ECO:0000313" key="2">
    <source>
        <dbReference type="Proteomes" id="UP000827872"/>
    </source>
</evidence>
<proteinExistence type="predicted"/>
<sequence length="126" mass="13750">MWSPPSRPDHIRLAPALNLGRKPTPPLINSEVSATDLSKFIHFTQLAKDNRPSPIMDRGPATAETGQLPPPLPPSMQRGGQIKYLLGLEDLPDVVICLPKPISQTLNQAVNFSPASNWTTHTTVLN</sequence>
<name>A0ACB8G4X6_9SAUR</name>
<evidence type="ECO:0000313" key="1">
    <source>
        <dbReference type="EMBL" id="KAH8014453.1"/>
    </source>
</evidence>
<dbReference type="EMBL" id="CM037615">
    <property type="protein sequence ID" value="KAH8014453.1"/>
    <property type="molecule type" value="Genomic_DNA"/>
</dbReference>
<protein>
    <submittedName>
        <fullName evidence="1">Uncharacterized protein</fullName>
    </submittedName>
</protein>
<reference evidence="1" key="1">
    <citation type="submission" date="2021-08" db="EMBL/GenBank/DDBJ databases">
        <title>The first chromosome-level gecko genome reveals the dynamic sex chromosomes of Neotropical dwarf geckos (Sphaerodactylidae: Sphaerodactylus).</title>
        <authorList>
            <person name="Pinto B.J."/>
            <person name="Keating S.E."/>
            <person name="Gamble T."/>
        </authorList>
    </citation>
    <scope>NUCLEOTIDE SEQUENCE</scope>
    <source>
        <strain evidence="1">TG3544</strain>
    </source>
</reference>
<organism evidence="1 2">
    <name type="scientific">Sphaerodactylus townsendi</name>
    <dbReference type="NCBI Taxonomy" id="933632"/>
    <lineage>
        <taxon>Eukaryota</taxon>
        <taxon>Metazoa</taxon>
        <taxon>Chordata</taxon>
        <taxon>Craniata</taxon>
        <taxon>Vertebrata</taxon>
        <taxon>Euteleostomi</taxon>
        <taxon>Lepidosauria</taxon>
        <taxon>Squamata</taxon>
        <taxon>Bifurcata</taxon>
        <taxon>Gekkota</taxon>
        <taxon>Sphaerodactylidae</taxon>
        <taxon>Sphaerodactylus</taxon>
    </lineage>
</organism>
<accession>A0ACB8G4X6</accession>
<gene>
    <name evidence="1" type="ORF">K3G42_029288</name>
</gene>
<keyword evidence="2" id="KW-1185">Reference proteome</keyword>
<comment type="caution">
    <text evidence="1">The sequence shown here is derived from an EMBL/GenBank/DDBJ whole genome shotgun (WGS) entry which is preliminary data.</text>
</comment>